<keyword evidence="1" id="KW-0812">Transmembrane</keyword>
<keyword evidence="1" id="KW-1133">Transmembrane helix</keyword>
<dbReference type="STRING" id="1802610.A2W32_00420"/>
<dbReference type="EMBL" id="MEUT01000059">
    <property type="protein sequence ID" value="OGC48896.1"/>
    <property type="molecule type" value="Genomic_DNA"/>
</dbReference>
<sequence>MKLKLRKELLISIALTILVLAVTMGVVGLYYYKSLFPFSNVNIAKQPTGNVKVEFATKIPVKSKIEYGTTDVYVNSTEATENYEMSHLTTIDGLLPKKDHYFRLVVLDENGNEYMSNFYFL</sequence>
<name>A0A1F4UVI9_UNCKA</name>
<evidence type="ECO:0000313" key="3">
    <source>
        <dbReference type="Proteomes" id="UP000177371"/>
    </source>
</evidence>
<proteinExistence type="predicted"/>
<comment type="caution">
    <text evidence="2">The sequence shown here is derived from an EMBL/GenBank/DDBJ whole genome shotgun (WGS) entry which is preliminary data.</text>
</comment>
<organism evidence="2 3">
    <name type="scientific">candidate division WWE3 bacterium RBG_16_37_10</name>
    <dbReference type="NCBI Taxonomy" id="1802610"/>
    <lineage>
        <taxon>Bacteria</taxon>
        <taxon>Katanobacteria</taxon>
    </lineage>
</organism>
<gene>
    <name evidence="2" type="ORF">A2W32_00420</name>
</gene>
<dbReference type="AlphaFoldDB" id="A0A1F4UVI9"/>
<feature type="transmembrane region" description="Helical" evidence="1">
    <location>
        <begin position="9"/>
        <end position="32"/>
    </location>
</feature>
<keyword evidence="1" id="KW-0472">Membrane</keyword>
<evidence type="ECO:0000256" key="1">
    <source>
        <dbReference type="SAM" id="Phobius"/>
    </source>
</evidence>
<dbReference type="Proteomes" id="UP000177371">
    <property type="component" value="Unassembled WGS sequence"/>
</dbReference>
<reference evidence="2 3" key="1">
    <citation type="journal article" date="2016" name="Nat. Commun.">
        <title>Thousands of microbial genomes shed light on interconnected biogeochemical processes in an aquifer system.</title>
        <authorList>
            <person name="Anantharaman K."/>
            <person name="Brown C.T."/>
            <person name="Hug L.A."/>
            <person name="Sharon I."/>
            <person name="Castelle C.J."/>
            <person name="Probst A.J."/>
            <person name="Thomas B.C."/>
            <person name="Singh A."/>
            <person name="Wilkins M.J."/>
            <person name="Karaoz U."/>
            <person name="Brodie E.L."/>
            <person name="Williams K.H."/>
            <person name="Hubbard S.S."/>
            <person name="Banfield J.F."/>
        </authorList>
    </citation>
    <scope>NUCLEOTIDE SEQUENCE [LARGE SCALE GENOMIC DNA]</scope>
</reference>
<accession>A0A1F4UVI9</accession>
<protein>
    <recommendedName>
        <fullName evidence="4">Fibronectin type-III domain-containing protein</fullName>
    </recommendedName>
</protein>
<evidence type="ECO:0008006" key="4">
    <source>
        <dbReference type="Google" id="ProtNLM"/>
    </source>
</evidence>
<evidence type="ECO:0000313" key="2">
    <source>
        <dbReference type="EMBL" id="OGC48896.1"/>
    </source>
</evidence>